<feature type="compositionally biased region" description="Polar residues" evidence="2">
    <location>
        <begin position="74"/>
        <end position="84"/>
    </location>
</feature>
<feature type="compositionally biased region" description="Basic residues" evidence="2">
    <location>
        <begin position="1"/>
        <end position="12"/>
    </location>
</feature>
<evidence type="ECO:0000256" key="1">
    <source>
        <dbReference type="SAM" id="Coils"/>
    </source>
</evidence>
<keyword evidence="4" id="KW-1185">Reference proteome</keyword>
<protein>
    <submittedName>
        <fullName evidence="3">Uncharacterized protein</fullName>
    </submittedName>
</protein>
<reference evidence="3" key="1">
    <citation type="submission" date="2023-06" db="EMBL/GenBank/DDBJ databases">
        <title>Survivors Of The Sea: Transcriptome response of Skeletonema marinoi to long-term dormancy.</title>
        <authorList>
            <person name="Pinder M.I.M."/>
            <person name="Kourtchenko O."/>
            <person name="Robertson E.K."/>
            <person name="Larsson T."/>
            <person name="Maumus F."/>
            <person name="Osuna-Cruz C.M."/>
            <person name="Vancaester E."/>
            <person name="Stenow R."/>
            <person name="Vandepoele K."/>
            <person name="Ploug H."/>
            <person name="Bruchert V."/>
            <person name="Godhe A."/>
            <person name="Topel M."/>
        </authorList>
    </citation>
    <scope>NUCLEOTIDE SEQUENCE</scope>
    <source>
        <strain evidence="3">R05AC</strain>
    </source>
</reference>
<accession>A0AAD9DHJ4</accession>
<feature type="compositionally biased region" description="Low complexity" evidence="2">
    <location>
        <begin position="91"/>
        <end position="106"/>
    </location>
</feature>
<keyword evidence="1" id="KW-0175">Coiled coil</keyword>
<evidence type="ECO:0000313" key="3">
    <source>
        <dbReference type="EMBL" id="KAK1748046.1"/>
    </source>
</evidence>
<feature type="region of interest" description="Disordered" evidence="2">
    <location>
        <begin position="1"/>
        <end position="137"/>
    </location>
</feature>
<sequence>MPLRSLNRKKKKEQPQLKENKIKPCPSSPVNLSSASSLTQTSSYSSCTNSLASSTQTRKSAEPPGWVHNPPPRTLNNEEISANNGLLLKENNAPNNNNNYPPSNTPRRQWTHQRTVPSPVCIRSSPQPPQSNTTMPSSYQRQNIMTHTMSENTIQMTYSESSGSEGSSISSLGLNAESNDEQLLDFERYECVEEIDRMTKSKDWTVNNFDLCNGGYGGGQQSLKNLPTSTMSSESVDIESQISFPQTHLREECTSVTMDSAEQRMNCAAPTALLDMNRMQDIYGSMMVAFRKKIMAELRDEMQKEMQHQLFALKNELSEMNTRLTNLEKNQTSAPNLQQGFETNILKEITSKVLNDKEQQQKQLEAMLDAKLAKAMAGVKVEMNLAVHEMKKEGDRLSKMTVCAESPPHGKKSSNKVSWNCTSTKGKEEGLGCECNQLIVTI</sequence>
<feature type="coiled-coil region" evidence="1">
    <location>
        <begin position="303"/>
        <end position="330"/>
    </location>
</feature>
<feature type="compositionally biased region" description="Polar residues" evidence="2">
    <location>
        <begin position="49"/>
        <end position="58"/>
    </location>
</feature>
<comment type="caution">
    <text evidence="3">The sequence shown here is derived from an EMBL/GenBank/DDBJ whole genome shotgun (WGS) entry which is preliminary data.</text>
</comment>
<proteinExistence type="predicted"/>
<organism evidence="3 4">
    <name type="scientific">Skeletonema marinoi</name>
    <dbReference type="NCBI Taxonomy" id="267567"/>
    <lineage>
        <taxon>Eukaryota</taxon>
        <taxon>Sar</taxon>
        <taxon>Stramenopiles</taxon>
        <taxon>Ochrophyta</taxon>
        <taxon>Bacillariophyta</taxon>
        <taxon>Coscinodiscophyceae</taxon>
        <taxon>Thalassiosirophycidae</taxon>
        <taxon>Thalassiosirales</taxon>
        <taxon>Skeletonemataceae</taxon>
        <taxon>Skeletonema</taxon>
        <taxon>Skeletonema marinoi-dohrnii complex</taxon>
    </lineage>
</organism>
<dbReference type="EMBL" id="JATAAI010000002">
    <property type="protein sequence ID" value="KAK1748046.1"/>
    <property type="molecule type" value="Genomic_DNA"/>
</dbReference>
<evidence type="ECO:0000313" key="4">
    <source>
        <dbReference type="Proteomes" id="UP001224775"/>
    </source>
</evidence>
<evidence type="ECO:0000256" key="2">
    <source>
        <dbReference type="SAM" id="MobiDB-lite"/>
    </source>
</evidence>
<gene>
    <name evidence="3" type="ORF">QTG54_002009</name>
</gene>
<feature type="compositionally biased region" description="Basic and acidic residues" evidence="2">
    <location>
        <begin position="13"/>
        <end position="22"/>
    </location>
</feature>
<dbReference type="AlphaFoldDB" id="A0AAD9DHJ4"/>
<name>A0AAD9DHJ4_9STRA</name>
<feature type="compositionally biased region" description="Low complexity" evidence="2">
    <location>
        <begin position="28"/>
        <end position="48"/>
    </location>
</feature>
<dbReference type="Proteomes" id="UP001224775">
    <property type="component" value="Unassembled WGS sequence"/>
</dbReference>